<dbReference type="EMBL" id="JAATIS010000147">
    <property type="protein sequence ID" value="KAG2470185.1"/>
    <property type="molecule type" value="Genomic_DNA"/>
</dbReference>
<keyword evidence="7" id="KW-0812">Transmembrane</keyword>
<keyword evidence="3" id="KW-0687">Ribonucleoprotein</keyword>
<dbReference type="InterPro" id="IPR018492">
    <property type="entry name" value="Ribosomal_eL8/Nhp2"/>
</dbReference>
<feature type="region of interest" description="Disordered" evidence="6">
    <location>
        <begin position="243"/>
        <end position="271"/>
    </location>
</feature>
<dbReference type="GO" id="GO:0003723">
    <property type="term" value="F:RNA binding"/>
    <property type="evidence" value="ECO:0007669"/>
    <property type="project" value="InterPro"/>
</dbReference>
<feature type="region of interest" description="Disordered" evidence="6">
    <location>
        <begin position="130"/>
        <end position="161"/>
    </location>
</feature>
<dbReference type="GO" id="GO:0005840">
    <property type="term" value="C:ribosome"/>
    <property type="evidence" value="ECO:0007669"/>
    <property type="project" value="UniProtKB-KW"/>
</dbReference>
<keyword evidence="7" id="KW-0472">Membrane</keyword>
<comment type="similarity">
    <text evidence="1">Belongs to the eukaryotic ribosomal protein eL8 family.</text>
</comment>
<keyword evidence="7" id="KW-1133">Transmembrane helix</keyword>
<comment type="caution">
    <text evidence="9">The sequence shown here is derived from an EMBL/GenBank/DDBJ whole genome shotgun (WGS) entry which is preliminary data.</text>
</comment>
<evidence type="ECO:0000313" key="10">
    <source>
        <dbReference type="Proteomes" id="UP000886611"/>
    </source>
</evidence>
<dbReference type="Proteomes" id="UP000886611">
    <property type="component" value="Unassembled WGS sequence"/>
</dbReference>
<dbReference type="InterPro" id="IPR004038">
    <property type="entry name" value="Ribosomal_eL8/eL30/eS12/Gad45"/>
</dbReference>
<dbReference type="PANTHER" id="PTHR23105">
    <property type="entry name" value="RIBOSOMAL PROTEIN L7AE FAMILY MEMBER"/>
    <property type="match status" value="1"/>
</dbReference>
<dbReference type="AlphaFoldDB" id="A0A8X7XND1"/>
<dbReference type="InterPro" id="IPR004037">
    <property type="entry name" value="Ribosomal_eL8-like_CS"/>
</dbReference>
<proteinExistence type="inferred from homology"/>
<evidence type="ECO:0000313" key="9">
    <source>
        <dbReference type="EMBL" id="KAG2470185.1"/>
    </source>
</evidence>
<feature type="transmembrane region" description="Helical" evidence="7">
    <location>
        <begin position="107"/>
        <end position="127"/>
    </location>
</feature>
<dbReference type="PRINTS" id="PR00882">
    <property type="entry name" value="RIBOSOMALL7A"/>
</dbReference>
<dbReference type="Gene3D" id="3.30.1330.30">
    <property type="match status" value="1"/>
</dbReference>
<dbReference type="GO" id="GO:0042254">
    <property type="term" value="P:ribosome biogenesis"/>
    <property type="evidence" value="ECO:0007669"/>
    <property type="project" value="InterPro"/>
</dbReference>
<evidence type="ECO:0000256" key="4">
    <source>
        <dbReference type="ARBA" id="ARBA00035232"/>
    </source>
</evidence>
<dbReference type="InterPro" id="IPR050257">
    <property type="entry name" value="eL8/uL1-like"/>
</dbReference>
<protein>
    <recommendedName>
        <fullName evidence="4">Large ribosomal subunit protein eL8</fullName>
    </recommendedName>
    <alternativeName>
        <fullName evidence="5">60S ribosomal protein L7a</fullName>
    </alternativeName>
</protein>
<evidence type="ECO:0000259" key="8">
    <source>
        <dbReference type="Pfam" id="PF01248"/>
    </source>
</evidence>
<feature type="non-terminal residue" evidence="9">
    <location>
        <position position="403"/>
    </location>
</feature>
<organism evidence="9 10">
    <name type="scientific">Polypterus senegalus</name>
    <name type="common">Senegal bichir</name>
    <dbReference type="NCBI Taxonomy" id="55291"/>
    <lineage>
        <taxon>Eukaryota</taxon>
        <taxon>Metazoa</taxon>
        <taxon>Chordata</taxon>
        <taxon>Craniata</taxon>
        <taxon>Vertebrata</taxon>
        <taxon>Euteleostomi</taxon>
        <taxon>Actinopterygii</taxon>
        <taxon>Polypteriformes</taxon>
        <taxon>Polypteridae</taxon>
        <taxon>Polypterus</taxon>
    </lineage>
</organism>
<dbReference type="PROSITE" id="PS01082">
    <property type="entry name" value="RIBOSOMAL_L7AE"/>
    <property type="match status" value="1"/>
</dbReference>
<sequence length="403" mass="45531">MAVPWIPAGHHGICNLTSQLYWVQWVPPGDAAGGPGDSYSLHIESRRQKPRSTLGRAENSSSPSDPKVLESHKQKHFWVRHHLKDCWDGGGGRRRRRRRKRDRERELCPIVALTCLCMVAVVLRGTIDGRKKERRGSQPKGKKAKGKKVAPAPSVAKKQEAKKVVNPLFEKRPKNYGIGQDIQPKRDLTRFVKWPRYIRLQRQRSILYKRLKVPPAINQFTQALDRQTATQLFKLAHKYRPETKQEKKRRLLARAEQKAAGKGDAPTKRPPVLRAGVNTVTTLVESKKAQLVIIAHDVDPIELVVFLPALCRKMGVPYCIVKGKARLGRLVHRKTCTSLAFTQTNPEDKGALAKLVEAVKTNYNDRYDEIRRHWGGGVMGPKSTARIAKLEKAKAKELATKLG</sequence>
<feature type="compositionally biased region" description="Basic and acidic residues" evidence="6">
    <location>
        <begin position="253"/>
        <end position="267"/>
    </location>
</feature>
<keyword evidence="10" id="KW-1185">Reference proteome</keyword>
<evidence type="ECO:0000256" key="1">
    <source>
        <dbReference type="ARBA" id="ARBA00007337"/>
    </source>
</evidence>
<accession>A0A8X7XND1</accession>
<dbReference type="InterPro" id="IPR001921">
    <property type="entry name" value="Ribosomal_eL8_euk"/>
</dbReference>
<dbReference type="FunFam" id="3.30.1330.30:FF:000003">
    <property type="entry name" value="60S ribosomal protein L7a"/>
    <property type="match status" value="1"/>
</dbReference>
<keyword evidence="2" id="KW-0689">Ribosomal protein</keyword>
<gene>
    <name evidence="9" type="primary">Rpl7a</name>
    <name evidence="9" type="ORF">GTO96_0022277</name>
</gene>
<dbReference type="Pfam" id="PF01248">
    <property type="entry name" value="Ribosomal_L7Ae"/>
    <property type="match status" value="1"/>
</dbReference>
<evidence type="ECO:0000256" key="3">
    <source>
        <dbReference type="ARBA" id="ARBA00023274"/>
    </source>
</evidence>
<dbReference type="PRINTS" id="PR00881">
    <property type="entry name" value="L7ARS6FAMILY"/>
</dbReference>
<dbReference type="GO" id="GO:1990904">
    <property type="term" value="C:ribonucleoprotein complex"/>
    <property type="evidence" value="ECO:0007669"/>
    <property type="project" value="UniProtKB-KW"/>
</dbReference>
<evidence type="ECO:0000256" key="6">
    <source>
        <dbReference type="SAM" id="MobiDB-lite"/>
    </source>
</evidence>
<reference evidence="9 10" key="1">
    <citation type="journal article" date="2021" name="Cell">
        <title>Tracing the genetic footprints of vertebrate landing in non-teleost ray-finned fishes.</title>
        <authorList>
            <person name="Bi X."/>
            <person name="Wang K."/>
            <person name="Yang L."/>
            <person name="Pan H."/>
            <person name="Jiang H."/>
            <person name="Wei Q."/>
            <person name="Fang M."/>
            <person name="Yu H."/>
            <person name="Zhu C."/>
            <person name="Cai Y."/>
            <person name="He Y."/>
            <person name="Gan X."/>
            <person name="Zeng H."/>
            <person name="Yu D."/>
            <person name="Zhu Y."/>
            <person name="Jiang H."/>
            <person name="Qiu Q."/>
            <person name="Yang H."/>
            <person name="Zhang Y.E."/>
            <person name="Wang W."/>
            <person name="Zhu M."/>
            <person name="He S."/>
            <person name="Zhang G."/>
        </authorList>
    </citation>
    <scope>NUCLEOTIDE SEQUENCE [LARGE SCALE GENOMIC DNA]</scope>
    <source>
        <strain evidence="9">Bchr_013</strain>
    </source>
</reference>
<dbReference type="SUPFAM" id="SSF55315">
    <property type="entry name" value="L30e-like"/>
    <property type="match status" value="1"/>
</dbReference>
<feature type="region of interest" description="Disordered" evidence="6">
    <location>
        <begin position="46"/>
        <end position="73"/>
    </location>
</feature>
<name>A0A8X7XND1_POLSE</name>
<evidence type="ECO:0000256" key="2">
    <source>
        <dbReference type="ARBA" id="ARBA00022980"/>
    </source>
</evidence>
<evidence type="ECO:0000256" key="7">
    <source>
        <dbReference type="SAM" id="Phobius"/>
    </source>
</evidence>
<dbReference type="InterPro" id="IPR029064">
    <property type="entry name" value="Ribosomal_eL30-like_sf"/>
</dbReference>
<feature type="non-terminal residue" evidence="9">
    <location>
        <position position="1"/>
    </location>
</feature>
<feature type="domain" description="Ribosomal protein eL8/eL30/eS12/Gadd45" evidence="8">
    <location>
        <begin position="268"/>
        <end position="350"/>
    </location>
</feature>
<evidence type="ECO:0000256" key="5">
    <source>
        <dbReference type="ARBA" id="ARBA00035345"/>
    </source>
</evidence>